<protein>
    <submittedName>
        <fullName evidence="1">Uncharacterized protein</fullName>
    </submittedName>
</protein>
<dbReference type="EMBL" id="MF042360">
    <property type="protein sequence ID" value="ARV76879.1"/>
    <property type="molecule type" value="Genomic_DNA"/>
</dbReference>
<dbReference type="Proteomes" id="UP000225448">
    <property type="component" value="Segment"/>
</dbReference>
<evidence type="ECO:0000313" key="2">
    <source>
        <dbReference type="Proteomes" id="UP000225448"/>
    </source>
</evidence>
<accession>A0A1Y0SZD7</accession>
<name>A0A1Y0SZD7_9CAUD</name>
<keyword evidence="2" id="KW-1185">Reference proteome</keyword>
<evidence type="ECO:0000313" key="1">
    <source>
        <dbReference type="EMBL" id="ARV76879.1"/>
    </source>
</evidence>
<organism evidence="1 2">
    <name type="scientific">Pseudomonas phage Phabio</name>
    <dbReference type="NCBI Taxonomy" id="2006668"/>
    <lineage>
        <taxon>Viruses</taxon>
        <taxon>Duplodnaviria</taxon>
        <taxon>Heunggongvirae</taxon>
        <taxon>Uroviricota</taxon>
        <taxon>Caudoviricetes</taxon>
        <taxon>Chimalliviridae</taxon>
        <taxon>Phabiovirus</taxon>
        <taxon>Phabiovirus phabio</taxon>
    </lineage>
</organism>
<reference evidence="1 2" key="1">
    <citation type="submission" date="2017-05" db="EMBL/GenBank/DDBJ databases">
        <authorList>
            <person name="Song R."/>
            <person name="Chenine A.L."/>
            <person name="Ruprecht R.M."/>
        </authorList>
    </citation>
    <scope>NUCLEOTIDE SEQUENCE [LARGE SCALE GENOMIC DNA]</scope>
</reference>
<proteinExistence type="predicted"/>
<sequence length="291" mass="33737">MNDTIRQEHTKIMQEMKLVETFVVSNYANRIRTTLEQLAKVTHTDKDGTIRAINQWLDHLPFGSTTIGSITSKLAIFFTDFGKPDWFGELKLNNMQRVGVHAAHNQFDFPGHAHIKLFQKLHVSDEKDAWKVDNTQTNNLQFVETYLRCKGMLTEESYRSEGQSNHSIVSQKIRSYDSMWISADWGRQTYAFMDGVREGKFKDKEVVAIGFTNENDVMKEKRKELQSVLSEFAKYMTGASYHLIRVTNVKRMEGKHKISIPSMTFIKDDDLMSQVTVQFNMYPDVARFILN</sequence>
<gene>
    <name evidence="1" type="ORF">PHABIO_248</name>
</gene>